<proteinExistence type="predicted"/>
<evidence type="ECO:0000256" key="1">
    <source>
        <dbReference type="SAM" id="Phobius"/>
    </source>
</evidence>
<dbReference type="AlphaFoldDB" id="R1G5Y3"/>
<organism evidence="2 3">
    <name type="scientific">Amycolatopsis vancoresmycina DSM 44592</name>
    <dbReference type="NCBI Taxonomy" id="1292037"/>
    <lineage>
        <taxon>Bacteria</taxon>
        <taxon>Bacillati</taxon>
        <taxon>Actinomycetota</taxon>
        <taxon>Actinomycetes</taxon>
        <taxon>Pseudonocardiales</taxon>
        <taxon>Pseudonocardiaceae</taxon>
        <taxon>Amycolatopsis</taxon>
    </lineage>
</organism>
<evidence type="ECO:0000313" key="2">
    <source>
        <dbReference type="EMBL" id="EOD66858.1"/>
    </source>
</evidence>
<gene>
    <name evidence="2" type="ORF">H480_19393</name>
</gene>
<dbReference type="EMBL" id="AOUO01000257">
    <property type="protein sequence ID" value="EOD66858.1"/>
    <property type="molecule type" value="Genomic_DNA"/>
</dbReference>
<feature type="transmembrane region" description="Helical" evidence="1">
    <location>
        <begin position="20"/>
        <end position="37"/>
    </location>
</feature>
<reference evidence="2 3" key="1">
    <citation type="submission" date="2013-02" db="EMBL/GenBank/DDBJ databases">
        <title>Draft genome sequence of Amycolatopsis vancoresmycina strain DSM 44592T.</title>
        <authorList>
            <person name="Kumar S."/>
            <person name="Kaur N."/>
            <person name="Kaur C."/>
            <person name="Raghava G.P.S."/>
            <person name="Mayilraj S."/>
        </authorList>
    </citation>
    <scope>NUCLEOTIDE SEQUENCE [LARGE SCALE GENOMIC DNA]</scope>
    <source>
        <strain evidence="2 3">DSM 44592</strain>
    </source>
</reference>
<keyword evidence="1" id="KW-1133">Transmembrane helix</keyword>
<comment type="caution">
    <text evidence="2">The sequence shown here is derived from an EMBL/GenBank/DDBJ whole genome shotgun (WGS) entry which is preliminary data.</text>
</comment>
<name>R1G5Y3_9PSEU</name>
<accession>R1G5Y3</accession>
<evidence type="ECO:0000313" key="3">
    <source>
        <dbReference type="Proteomes" id="UP000014139"/>
    </source>
</evidence>
<feature type="transmembrane region" description="Helical" evidence="1">
    <location>
        <begin position="49"/>
        <end position="69"/>
    </location>
</feature>
<protein>
    <submittedName>
        <fullName evidence="2">Uncharacterized protein</fullName>
    </submittedName>
</protein>
<keyword evidence="1" id="KW-0472">Membrane</keyword>
<dbReference type="Proteomes" id="UP000014139">
    <property type="component" value="Unassembled WGS sequence"/>
</dbReference>
<sequence length="102" mass="10453">MLSAVATAISFTWLPFDWPALGAVVALVVHAALALTITDTRDERLRRTAITVAAALAVLLVAGSVWAAAVRLPGSEPAVLLSVVQNTIGPLAVSSVRLGSVP</sequence>
<keyword evidence="1" id="KW-0812">Transmembrane</keyword>
<keyword evidence="3" id="KW-1185">Reference proteome</keyword>
<dbReference type="PATRIC" id="fig|1292037.4.peg.3698"/>